<dbReference type="InterPro" id="IPR000301">
    <property type="entry name" value="Tetraspanin_animals"/>
</dbReference>
<dbReference type="PRINTS" id="PR00259">
    <property type="entry name" value="TMFOUR"/>
</dbReference>
<feature type="disulfide bond" evidence="6">
    <location>
        <begin position="159"/>
        <end position="183"/>
    </location>
</feature>
<feature type="transmembrane region" description="Helical" evidence="7">
    <location>
        <begin position="91"/>
        <end position="116"/>
    </location>
</feature>
<reference evidence="8" key="1">
    <citation type="submission" date="2025-08" db="UniProtKB">
        <authorList>
            <consortium name="Ensembl"/>
        </authorList>
    </citation>
    <scope>IDENTIFICATION</scope>
</reference>
<dbReference type="InterPro" id="IPR018499">
    <property type="entry name" value="Tetraspanin/Peripherin"/>
</dbReference>
<evidence type="ECO:0000256" key="2">
    <source>
        <dbReference type="ARBA" id="ARBA00006840"/>
    </source>
</evidence>
<dbReference type="PANTHER" id="PTHR19282:SF545">
    <property type="entry name" value="TETRASPANIN"/>
    <property type="match status" value="1"/>
</dbReference>
<dbReference type="SUPFAM" id="SSF48652">
    <property type="entry name" value="Tetraspanin"/>
    <property type="match status" value="1"/>
</dbReference>
<reference evidence="8" key="2">
    <citation type="submission" date="2025-09" db="UniProtKB">
        <authorList>
            <consortium name="Ensembl"/>
        </authorList>
    </citation>
    <scope>IDENTIFICATION</scope>
</reference>
<protein>
    <recommendedName>
        <fullName evidence="7">Tetraspanin</fullName>
    </recommendedName>
</protein>
<dbReference type="Pfam" id="PF00335">
    <property type="entry name" value="Tetraspanin"/>
    <property type="match status" value="1"/>
</dbReference>
<dbReference type="PIRSF" id="PIRSF002419">
    <property type="entry name" value="Tetraspanin"/>
    <property type="match status" value="1"/>
</dbReference>
<comment type="subcellular location">
    <subcellularLocation>
        <location evidence="1 7">Membrane</location>
        <topology evidence="1 7">Multi-pass membrane protein</topology>
    </subcellularLocation>
</comment>
<feature type="transmembrane region" description="Helical" evidence="7">
    <location>
        <begin position="61"/>
        <end position="84"/>
    </location>
</feature>
<evidence type="ECO:0000313" key="9">
    <source>
        <dbReference type="Proteomes" id="UP000694388"/>
    </source>
</evidence>
<evidence type="ECO:0000256" key="1">
    <source>
        <dbReference type="ARBA" id="ARBA00004141"/>
    </source>
</evidence>
<feature type="disulfide bond" evidence="6">
    <location>
        <begin position="158"/>
        <end position="197"/>
    </location>
</feature>
<comment type="similarity">
    <text evidence="2 7">Belongs to the tetraspanin (TM4SF) family.</text>
</comment>
<dbReference type="InterPro" id="IPR018503">
    <property type="entry name" value="Tetraspanin_CS"/>
</dbReference>
<organism evidence="8 9">
    <name type="scientific">Eptatretus burgeri</name>
    <name type="common">Inshore hagfish</name>
    <dbReference type="NCBI Taxonomy" id="7764"/>
    <lineage>
        <taxon>Eukaryota</taxon>
        <taxon>Metazoa</taxon>
        <taxon>Chordata</taxon>
        <taxon>Craniata</taxon>
        <taxon>Vertebrata</taxon>
        <taxon>Cyclostomata</taxon>
        <taxon>Myxini</taxon>
        <taxon>Myxiniformes</taxon>
        <taxon>Myxinidae</taxon>
        <taxon>Eptatretinae</taxon>
        <taxon>Eptatretus</taxon>
    </lineage>
</organism>
<keyword evidence="6" id="KW-1015">Disulfide bond</keyword>
<dbReference type="AlphaFoldDB" id="A0A8C4QMJ2"/>
<evidence type="ECO:0000256" key="5">
    <source>
        <dbReference type="ARBA" id="ARBA00023136"/>
    </source>
</evidence>
<evidence type="ECO:0000256" key="7">
    <source>
        <dbReference type="RuleBase" id="RU361218"/>
    </source>
</evidence>
<dbReference type="PROSITE" id="PS00421">
    <property type="entry name" value="TM4_1"/>
    <property type="match status" value="1"/>
</dbReference>
<keyword evidence="5 7" id="KW-0472">Membrane</keyword>
<dbReference type="Ensembl" id="ENSEBUT00000018325.1">
    <property type="protein sequence ID" value="ENSEBUP00000017749.1"/>
    <property type="gene ID" value="ENSEBUG00000011077.1"/>
</dbReference>
<name>A0A8C4QMJ2_EPTBU</name>
<dbReference type="GeneTree" id="ENSGT00940000158851"/>
<feature type="transmembrane region" description="Helical" evidence="7">
    <location>
        <begin position="21"/>
        <end position="41"/>
    </location>
</feature>
<keyword evidence="3 7" id="KW-0812">Transmembrane</keyword>
<proteinExistence type="inferred from homology"/>
<sequence length="243" mass="25884">ARACSGAEVIRRGRIGRESPIILAEQLGGLTLLAAGIWVKVDNSSFANILGPSVNVHFVNVGYFCIAVGLLLILIGFLGCVGAYKESKCLLITFFIIILIILIAQIAAAVAALVYADVAEDIVKAEASQHLNTEYGKTDSKGKFLTEIWNMFMGKFKCCGYNGTSDFAGYQSENNGTLPDVCCGSKPCNESNAHPPCGDKLIHFFRENAKIIGGIVAGICAIEILAMIIALVVACNSKDEMKG</sequence>
<evidence type="ECO:0000256" key="6">
    <source>
        <dbReference type="PIRSR" id="PIRSR002419-1"/>
    </source>
</evidence>
<keyword evidence="9" id="KW-1185">Reference proteome</keyword>
<keyword evidence="4 7" id="KW-1133">Transmembrane helix</keyword>
<evidence type="ECO:0000313" key="8">
    <source>
        <dbReference type="Ensembl" id="ENSEBUP00000017749.1"/>
    </source>
</evidence>
<dbReference type="InterPro" id="IPR008952">
    <property type="entry name" value="Tetraspanin_EC2_sf"/>
</dbReference>
<evidence type="ECO:0000256" key="3">
    <source>
        <dbReference type="ARBA" id="ARBA00022692"/>
    </source>
</evidence>
<dbReference type="Gene3D" id="1.10.1450.10">
    <property type="entry name" value="Tetraspanin"/>
    <property type="match status" value="1"/>
</dbReference>
<evidence type="ECO:0000256" key="4">
    <source>
        <dbReference type="ARBA" id="ARBA00022989"/>
    </source>
</evidence>
<feature type="transmembrane region" description="Helical" evidence="7">
    <location>
        <begin position="211"/>
        <end position="234"/>
    </location>
</feature>
<accession>A0A8C4QMJ2</accession>
<dbReference type="Proteomes" id="UP000694388">
    <property type="component" value="Unplaced"/>
</dbReference>
<dbReference type="PANTHER" id="PTHR19282">
    <property type="entry name" value="TETRASPANIN"/>
    <property type="match status" value="1"/>
</dbReference>
<dbReference type="GO" id="GO:0005886">
    <property type="term" value="C:plasma membrane"/>
    <property type="evidence" value="ECO:0007669"/>
    <property type="project" value="TreeGrafter"/>
</dbReference>